<sequence length="109" mass="11549">MRRGPGARLARRHRLHGHPRRRGVRAGALRGLEGRYEGPGRAPPGPVPDVSLVGRAAHLTSPLAADATYDDRDLGRRPPAASSSDSPPTRCCARTSPVRSSCRCAPGTP</sequence>
<feature type="region of interest" description="Disordered" evidence="1">
    <location>
        <begin position="61"/>
        <end position="109"/>
    </location>
</feature>
<feature type="region of interest" description="Disordered" evidence="1">
    <location>
        <begin position="1"/>
        <end position="48"/>
    </location>
</feature>
<dbReference type="EMBL" id="CADCUY010000466">
    <property type="protein sequence ID" value="CAA9425558.1"/>
    <property type="molecule type" value="Genomic_DNA"/>
</dbReference>
<dbReference type="AlphaFoldDB" id="A0A6J4PYD3"/>
<organism evidence="2">
    <name type="scientific">uncultured Quadrisphaera sp</name>
    <dbReference type="NCBI Taxonomy" id="904978"/>
    <lineage>
        <taxon>Bacteria</taxon>
        <taxon>Bacillati</taxon>
        <taxon>Actinomycetota</taxon>
        <taxon>Actinomycetes</taxon>
        <taxon>Kineosporiales</taxon>
        <taxon>Kineosporiaceae</taxon>
        <taxon>Quadrisphaera</taxon>
        <taxon>environmental samples</taxon>
    </lineage>
</organism>
<proteinExistence type="predicted"/>
<feature type="compositionally biased region" description="Low complexity" evidence="1">
    <location>
        <begin position="78"/>
        <end position="88"/>
    </location>
</feature>
<evidence type="ECO:0000313" key="2">
    <source>
        <dbReference type="EMBL" id="CAA9425558.1"/>
    </source>
</evidence>
<feature type="compositionally biased region" description="Basic residues" evidence="1">
    <location>
        <begin position="1"/>
        <end position="24"/>
    </location>
</feature>
<evidence type="ECO:0000256" key="1">
    <source>
        <dbReference type="SAM" id="MobiDB-lite"/>
    </source>
</evidence>
<name>A0A6J4PYD3_9ACTN</name>
<reference evidence="2" key="1">
    <citation type="submission" date="2020-02" db="EMBL/GenBank/DDBJ databases">
        <authorList>
            <person name="Meier V. D."/>
        </authorList>
    </citation>
    <scope>NUCLEOTIDE SEQUENCE</scope>
    <source>
        <strain evidence="2">AVDCRST_MAG35</strain>
    </source>
</reference>
<gene>
    <name evidence="2" type="ORF">AVDCRST_MAG35-2287</name>
</gene>
<accession>A0A6J4PYD3</accession>
<protein>
    <submittedName>
        <fullName evidence="2">Uncharacterized protein</fullName>
    </submittedName>
</protein>